<evidence type="ECO:0000256" key="5">
    <source>
        <dbReference type="ARBA" id="ARBA00022833"/>
    </source>
</evidence>
<evidence type="ECO:0000256" key="1">
    <source>
        <dbReference type="ARBA" id="ARBA00001947"/>
    </source>
</evidence>
<comment type="caution">
    <text evidence="9">The sequence shown here is derived from an EMBL/GenBank/DDBJ whole genome shotgun (WGS) entry which is preliminary data.</text>
</comment>
<dbReference type="PROSITE" id="PS52035">
    <property type="entry name" value="PEPTIDASE_M14"/>
    <property type="match status" value="1"/>
</dbReference>
<dbReference type="SUPFAM" id="SSF53187">
    <property type="entry name" value="Zn-dependent exopeptidases"/>
    <property type="match status" value="1"/>
</dbReference>
<dbReference type="PANTHER" id="PTHR11705:SF143">
    <property type="entry name" value="SLL0236 PROTEIN"/>
    <property type="match status" value="1"/>
</dbReference>
<keyword evidence="5" id="KW-0862">Zinc</keyword>
<organism evidence="9 10">
    <name type="scientific">Candidatus Faecivivens stercoravium</name>
    <dbReference type="NCBI Taxonomy" id="2840803"/>
    <lineage>
        <taxon>Bacteria</taxon>
        <taxon>Bacillati</taxon>
        <taxon>Bacillota</taxon>
        <taxon>Clostridia</taxon>
        <taxon>Eubacteriales</taxon>
        <taxon>Oscillospiraceae</taxon>
        <taxon>Oscillospiraceae incertae sedis</taxon>
        <taxon>Candidatus Faecivivens</taxon>
    </lineage>
</organism>
<dbReference type="GO" id="GO:0005615">
    <property type="term" value="C:extracellular space"/>
    <property type="evidence" value="ECO:0007669"/>
    <property type="project" value="TreeGrafter"/>
</dbReference>
<reference evidence="9" key="1">
    <citation type="submission" date="2020-10" db="EMBL/GenBank/DDBJ databases">
        <authorList>
            <person name="Gilroy R."/>
        </authorList>
    </citation>
    <scope>NUCLEOTIDE SEQUENCE</scope>
    <source>
        <strain evidence="9">CHK189-12415</strain>
    </source>
</reference>
<dbReference type="Gene3D" id="3.40.630.10">
    <property type="entry name" value="Zn peptidases"/>
    <property type="match status" value="1"/>
</dbReference>
<dbReference type="SMART" id="SM00631">
    <property type="entry name" value="Zn_pept"/>
    <property type="match status" value="1"/>
</dbReference>
<keyword evidence="3" id="KW-0645">Protease</keyword>
<evidence type="ECO:0000256" key="2">
    <source>
        <dbReference type="ARBA" id="ARBA00005988"/>
    </source>
</evidence>
<dbReference type="PRINTS" id="PR00765">
    <property type="entry name" value="CRBOXYPTASEA"/>
</dbReference>
<proteinExistence type="inferred from homology"/>
<comment type="cofactor">
    <cofactor evidence="1">
        <name>Zn(2+)</name>
        <dbReference type="ChEBI" id="CHEBI:29105"/>
    </cofactor>
</comment>
<dbReference type="GO" id="GO:0008270">
    <property type="term" value="F:zinc ion binding"/>
    <property type="evidence" value="ECO:0007669"/>
    <property type="project" value="InterPro"/>
</dbReference>
<reference evidence="9" key="2">
    <citation type="journal article" date="2021" name="PeerJ">
        <title>Extensive microbial diversity within the chicken gut microbiome revealed by metagenomics and culture.</title>
        <authorList>
            <person name="Gilroy R."/>
            <person name="Ravi A."/>
            <person name="Getino M."/>
            <person name="Pursley I."/>
            <person name="Horton D.L."/>
            <person name="Alikhan N.F."/>
            <person name="Baker D."/>
            <person name="Gharbi K."/>
            <person name="Hall N."/>
            <person name="Watson M."/>
            <person name="Adriaenssens E.M."/>
            <person name="Foster-Nyarko E."/>
            <person name="Jarju S."/>
            <person name="Secka A."/>
            <person name="Antonio M."/>
            <person name="Oren A."/>
            <person name="Chaudhuri R.R."/>
            <person name="La Ragione R."/>
            <person name="Hildebrand F."/>
            <person name="Pallen M.J."/>
        </authorList>
    </citation>
    <scope>NUCLEOTIDE SEQUENCE</scope>
    <source>
        <strain evidence="9">CHK189-12415</strain>
    </source>
</reference>
<keyword evidence="9" id="KW-0121">Carboxypeptidase</keyword>
<name>A0A9D1DX65_9FIRM</name>
<gene>
    <name evidence="9" type="ORF">IAB37_03480</name>
</gene>
<feature type="active site" description="Proton donor/acceptor" evidence="7">
    <location>
        <position position="339"/>
    </location>
</feature>
<evidence type="ECO:0000256" key="3">
    <source>
        <dbReference type="ARBA" id="ARBA00022670"/>
    </source>
</evidence>
<dbReference type="PANTHER" id="PTHR11705">
    <property type="entry name" value="PROTEASE FAMILY M14 CARBOXYPEPTIDASE A,B"/>
    <property type="match status" value="1"/>
</dbReference>
<evidence type="ECO:0000256" key="4">
    <source>
        <dbReference type="ARBA" id="ARBA00022801"/>
    </source>
</evidence>
<dbReference type="Pfam" id="PF00246">
    <property type="entry name" value="Peptidase_M14"/>
    <property type="match status" value="1"/>
</dbReference>
<keyword evidence="4" id="KW-0378">Hydrolase</keyword>
<evidence type="ECO:0000313" key="9">
    <source>
        <dbReference type="EMBL" id="HIR60617.1"/>
    </source>
</evidence>
<comment type="similarity">
    <text evidence="2 7">Belongs to the peptidase M14 family.</text>
</comment>
<evidence type="ECO:0000256" key="7">
    <source>
        <dbReference type="PROSITE-ProRule" id="PRU01379"/>
    </source>
</evidence>
<dbReference type="EMBL" id="DVHA01000112">
    <property type="protein sequence ID" value="HIR60617.1"/>
    <property type="molecule type" value="Genomic_DNA"/>
</dbReference>
<dbReference type="GO" id="GO:0004181">
    <property type="term" value="F:metallocarboxypeptidase activity"/>
    <property type="evidence" value="ECO:0007669"/>
    <property type="project" value="InterPro"/>
</dbReference>
<evidence type="ECO:0000259" key="8">
    <source>
        <dbReference type="PROSITE" id="PS52035"/>
    </source>
</evidence>
<dbReference type="GO" id="GO:0006508">
    <property type="term" value="P:proteolysis"/>
    <property type="evidence" value="ECO:0007669"/>
    <property type="project" value="UniProtKB-KW"/>
</dbReference>
<accession>A0A9D1DX65</accession>
<evidence type="ECO:0000256" key="6">
    <source>
        <dbReference type="ARBA" id="ARBA00023049"/>
    </source>
</evidence>
<dbReference type="CDD" id="cd06905">
    <property type="entry name" value="M14-like"/>
    <property type="match status" value="1"/>
</dbReference>
<keyword evidence="6" id="KW-0482">Metalloprotease</keyword>
<dbReference type="AlphaFoldDB" id="A0A9D1DX65"/>
<feature type="domain" description="Peptidase M14" evidence="8">
    <location>
        <begin position="9"/>
        <end position="376"/>
    </location>
</feature>
<evidence type="ECO:0000313" key="10">
    <source>
        <dbReference type="Proteomes" id="UP000824241"/>
    </source>
</evidence>
<sequence>MNTTFSYDRYWRFEDLTANLKVLAERYPELSKLESLAKTPEGRDIWAMTITDPSTGPAAGKPAFYVDGSHHAGEVTGSMSAAYFADFLLTNSGTSRVGKLLRDYTFYVLPRISPDGAEYYLTTPDRVRSVNRPYPCEQPLPGLRAADMDGDGVIRSMRVKSPYGMWKVSPIDPRLMVQRKPDETEGEFYNVYPEGYIEGYDGLEINEAPSPYGSDFNRNYPIAWAPESGQKGAGIYPLSNIETRTVADFIIGHKNIGSVITFHTWGGMFLFPPGFIPSKKADPEDMARYHEIGKIATEETGYPVVNLFDEYTPEGEDISSGAMDDWCHFDRGIPAYTIECWDLKPRAGIPHVWPQPASLTPDEQTEEMAKLMKWNDENLDGEGFSGWTPAVHPQLGFVEYGGFDYKFMFQNAPPKFLRQEAEKHTRYILRAATLLPKVTVDRVDARKLGEGVYEVTAVVGNLGYLPTYLTKEALKLGVDSPVKVCVSLPAEGGSTREIGHLQGRSNVQTSFGAFGFSTRSEQQRAVKWIVRAEAGSRYTVRVESKTGGCAEMTKTLA</sequence>
<dbReference type="InterPro" id="IPR000834">
    <property type="entry name" value="Peptidase_M14"/>
</dbReference>
<dbReference type="Proteomes" id="UP000824241">
    <property type="component" value="Unassembled WGS sequence"/>
</dbReference>
<protein>
    <submittedName>
        <fullName evidence="9">Zinc carboxypeptidase</fullName>
    </submittedName>
</protein>